<dbReference type="PANTHER" id="PTHR43854:SF1">
    <property type="entry name" value="INDOLEPYRUVATE OXIDOREDUCTASE SUBUNIT IORB"/>
    <property type="match status" value="1"/>
</dbReference>
<gene>
    <name evidence="3" type="ORF">EVJ46_02205</name>
</gene>
<name>A0A519BII4_ACIG2</name>
<dbReference type="AlphaFoldDB" id="A0A519BII4"/>
<dbReference type="GO" id="GO:0016903">
    <property type="term" value="F:oxidoreductase activity, acting on the aldehyde or oxo group of donors"/>
    <property type="evidence" value="ECO:0007669"/>
    <property type="project" value="InterPro"/>
</dbReference>
<evidence type="ECO:0000313" key="3">
    <source>
        <dbReference type="EMBL" id="RZD17066.1"/>
    </source>
</evidence>
<comment type="caution">
    <text evidence="3">The sequence shown here is derived from an EMBL/GenBank/DDBJ whole genome shotgun (WGS) entry which is preliminary data.</text>
</comment>
<dbReference type="EMBL" id="SGBC01000001">
    <property type="protein sequence ID" value="RZD17066.1"/>
    <property type="molecule type" value="Genomic_DNA"/>
</dbReference>
<protein>
    <recommendedName>
        <fullName evidence="2">Pyruvate/ketoisovalerate oxidoreductase catalytic domain-containing protein</fullName>
    </recommendedName>
</protein>
<feature type="domain" description="Pyruvate/ketoisovalerate oxidoreductase catalytic" evidence="2">
    <location>
        <begin position="12"/>
        <end position="203"/>
    </location>
</feature>
<organism evidence="3 4">
    <name type="scientific">Acididesulfobacter guangdongensis</name>
    <dbReference type="NCBI Taxonomy" id="2597225"/>
    <lineage>
        <taxon>Bacteria</taxon>
        <taxon>Deltaproteobacteria</taxon>
        <taxon>Candidatus Acidulodesulfobacterales</taxon>
        <taxon>Candidatus Acididesulfobacter</taxon>
    </lineage>
</organism>
<dbReference type="Proteomes" id="UP000316562">
    <property type="component" value="Unassembled WGS sequence"/>
</dbReference>
<dbReference type="InterPro" id="IPR019752">
    <property type="entry name" value="Pyrv/ketoisovalerate_OxRed_cat"/>
</dbReference>
<dbReference type="Gene3D" id="3.40.920.10">
    <property type="entry name" value="Pyruvate-ferredoxin oxidoreductase, PFOR, domain III"/>
    <property type="match status" value="1"/>
</dbReference>
<dbReference type="Pfam" id="PF01558">
    <property type="entry name" value="POR"/>
    <property type="match status" value="1"/>
</dbReference>
<keyword evidence="1" id="KW-0560">Oxidoreductase</keyword>
<sequence>MKKFNIAITGLGGQGIITAGTILKNAVLDSVMQDVSGSERRGGAQREGYVEAFVKYIFYDSIAELQNPRKNMHSPMIASGDADVLISLEPLETLRAASYVNKNSVIIFNTNPHIPISVRMGKNKYPELDDILESLYGITDNVFYYDFNKLSLENFGSIISCNVISLGVLFAKTNIPVSKNVIENILLKGSKAKDNLKAFNIGLDL</sequence>
<accession>A0A519BII4</accession>
<dbReference type="InterPro" id="IPR002869">
    <property type="entry name" value="Pyrv_flavodox_OxRed_cen"/>
</dbReference>
<dbReference type="PANTHER" id="PTHR43854">
    <property type="entry name" value="INDOLEPYRUVATE OXIDOREDUCTASE SUBUNIT IORB"/>
    <property type="match status" value="1"/>
</dbReference>
<reference evidence="3 4" key="1">
    <citation type="journal article" date="2019" name="ISME J.">
        <title>Insights into ecological role of a new deltaproteobacterial order Candidatus Acidulodesulfobacterales by metagenomics and metatranscriptomics.</title>
        <authorList>
            <person name="Tan S."/>
            <person name="Liu J."/>
            <person name="Fang Y."/>
            <person name="Hedlund B.P."/>
            <person name="Lian Z.H."/>
            <person name="Huang L.Y."/>
            <person name="Li J.T."/>
            <person name="Huang L.N."/>
            <person name="Li W.J."/>
            <person name="Jiang H.C."/>
            <person name="Dong H.L."/>
            <person name="Shu W.S."/>
        </authorList>
    </citation>
    <scope>NUCLEOTIDE SEQUENCE [LARGE SCALE GENOMIC DNA]</scope>
    <source>
        <strain evidence="3">AP2</strain>
    </source>
</reference>
<dbReference type="SUPFAM" id="SSF53323">
    <property type="entry name" value="Pyruvate-ferredoxin oxidoreductase, PFOR, domain III"/>
    <property type="match status" value="1"/>
</dbReference>
<evidence type="ECO:0000259" key="2">
    <source>
        <dbReference type="Pfam" id="PF01558"/>
    </source>
</evidence>
<dbReference type="InterPro" id="IPR052198">
    <property type="entry name" value="IorB_Oxidoreductase"/>
</dbReference>
<proteinExistence type="predicted"/>
<evidence type="ECO:0000256" key="1">
    <source>
        <dbReference type="ARBA" id="ARBA00023002"/>
    </source>
</evidence>
<evidence type="ECO:0000313" key="4">
    <source>
        <dbReference type="Proteomes" id="UP000316562"/>
    </source>
</evidence>